<sequence length="307" mass="34725">MITITSTAESVEQAKALLEAGVDRLYIGEENYGLRVPTALSREELQEITRLAHAAGKTVTVAVNALMHTEMMAKIKPYLDFLVEIKVDRIAVGDAGVIFVLQRDHYALPFTYDASTMVASARQVNFWAQQGAVEAVHARELPKEELADMAQELQVPGELLVYGATVIHHSKRPLVQNYYNFIKTEETGKDRARNLFVSEPKKEETHYSIFEDKHGTHIFANDDLDMMTELSDLVDMGYDHWKLDGIFTRGENFVEITKCFVEAKNLIESGEFTELKAFQLDEKVRKLHPAGRTLSHGFYDLDKDAVK</sequence>
<dbReference type="RefSeq" id="WP_205871940.1">
    <property type="nucleotide sequence ID" value="NZ_CP070872.1"/>
</dbReference>
<dbReference type="EMBL" id="CP070872">
    <property type="protein sequence ID" value="QSE76636.1"/>
    <property type="molecule type" value="Genomic_DNA"/>
</dbReference>
<name>A0AA45KGJ9_9LACT</name>
<dbReference type="Proteomes" id="UP000663608">
    <property type="component" value="Chromosome"/>
</dbReference>
<dbReference type="Pfam" id="PF01136">
    <property type="entry name" value="Peptidase_U32"/>
    <property type="match status" value="1"/>
</dbReference>
<dbReference type="KEGG" id="lti:JW886_09330"/>
<dbReference type="AlphaFoldDB" id="A0AA45KGJ9"/>
<reference evidence="1 2" key="1">
    <citation type="submission" date="2021-02" db="EMBL/GenBank/DDBJ databases">
        <title>Complete genome sequence of Lactococcus lactis strain K_LL004.</title>
        <authorList>
            <person name="Kim H.B."/>
        </authorList>
    </citation>
    <scope>NUCLEOTIDE SEQUENCE [LARGE SCALE GENOMIC DNA]</scope>
    <source>
        <strain evidence="1 2">K_LL004</strain>
    </source>
</reference>
<accession>A0AA45KGJ9</accession>
<dbReference type="InterPro" id="IPR051454">
    <property type="entry name" value="RNA/ubiquinone_mod_enzymes"/>
</dbReference>
<evidence type="ECO:0000313" key="2">
    <source>
        <dbReference type="Proteomes" id="UP000663608"/>
    </source>
</evidence>
<gene>
    <name evidence="1" type="ORF">JW886_09330</name>
</gene>
<keyword evidence="2" id="KW-1185">Reference proteome</keyword>
<organism evidence="1 2">
    <name type="scientific">Lactococcus taiwanensis</name>
    <dbReference type="NCBI Taxonomy" id="1151742"/>
    <lineage>
        <taxon>Bacteria</taxon>
        <taxon>Bacillati</taxon>
        <taxon>Bacillota</taxon>
        <taxon>Bacilli</taxon>
        <taxon>Lactobacillales</taxon>
        <taxon>Streptococcaceae</taxon>
        <taxon>Lactococcus</taxon>
    </lineage>
</organism>
<dbReference type="InterPro" id="IPR001539">
    <property type="entry name" value="Peptidase_U32"/>
</dbReference>
<dbReference type="PANTHER" id="PTHR30217">
    <property type="entry name" value="PEPTIDASE U32 FAMILY"/>
    <property type="match status" value="1"/>
</dbReference>
<proteinExistence type="predicted"/>
<evidence type="ECO:0000313" key="1">
    <source>
        <dbReference type="EMBL" id="QSE76636.1"/>
    </source>
</evidence>
<protein>
    <submittedName>
        <fullName evidence="1">U32 family peptidase</fullName>
    </submittedName>
</protein>
<dbReference type="PANTHER" id="PTHR30217:SF12">
    <property type="entry name" value="U32 FAMILY PEPTIDASE"/>
    <property type="match status" value="1"/>
</dbReference>